<sequence>MTGSLDQIHSKYGIQGGYVQHQIHEKPGEHNMIVGKVMQTSLNGGGAGNSHLPGRCINSHPEKCPMSCQEVDSVTGCIVCISSCHNRQHATQIYRTTDNRQSASPYTDNTEQTIDNTLHRYTELQTIGSQHHPTQIIPNRQSTTRYTDIPNYRQSTTRYTDIPNYRQSTTRYTDIPNYRQSTVNETLHSKYRKEQKQLCNNTFKTAGSVTSAPTTSQPSVSTIGVQKTTTLKASHITGNKFNVIITTETTAKLKDNKAKS</sequence>
<protein>
    <submittedName>
        <fullName evidence="1">Uncharacterized protein</fullName>
    </submittedName>
</protein>
<proteinExistence type="predicted"/>
<evidence type="ECO:0000313" key="1">
    <source>
        <dbReference type="EMBL" id="CAG2229448.1"/>
    </source>
</evidence>
<accession>A0A8S3TKM0</accession>
<reference evidence="1" key="1">
    <citation type="submission" date="2021-03" db="EMBL/GenBank/DDBJ databases">
        <authorList>
            <person name="Bekaert M."/>
        </authorList>
    </citation>
    <scope>NUCLEOTIDE SEQUENCE</scope>
</reference>
<keyword evidence="2" id="KW-1185">Reference proteome</keyword>
<evidence type="ECO:0000313" key="2">
    <source>
        <dbReference type="Proteomes" id="UP000683360"/>
    </source>
</evidence>
<organism evidence="1 2">
    <name type="scientific">Mytilus edulis</name>
    <name type="common">Blue mussel</name>
    <dbReference type="NCBI Taxonomy" id="6550"/>
    <lineage>
        <taxon>Eukaryota</taxon>
        <taxon>Metazoa</taxon>
        <taxon>Spiralia</taxon>
        <taxon>Lophotrochozoa</taxon>
        <taxon>Mollusca</taxon>
        <taxon>Bivalvia</taxon>
        <taxon>Autobranchia</taxon>
        <taxon>Pteriomorphia</taxon>
        <taxon>Mytilida</taxon>
        <taxon>Mytiloidea</taxon>
        <taxon>Mytilidae</taxon>
        <taxon>Mytilinae</taxon>
        <taxon>Mytilus</taxon>
    </lineage>
</organism>
<name>A0A8S3TKM0_MYTED</name>
<dbReference type="Proteomes" id="UP000683360">
    <property type="component" value="Unassembled WGS sequence"/>
</dbReference>
<dbReference type="AlphaFoldDB" id="A0A8S3TKM0"/>
<gene>
    <name evidence="1" type="ORF">MEDL_42335</name>
</gene>
<comment type="caution">
    <text evidence="1">The sequence shown here is derived from an EMBL/GenBank/DDBJ whole genome shotgun (WGS) entry which is preliminary data.</text>
</comment>
<dbReference type="EMBL" id="CAJPWZ010002026">
    <property type="protein sequence ID" value="CAG2229448.1"/>
    <property type="molecule type" value="Genomic_DNA"/>
</dbReference>